<dbReference type="RefSeq" id="WP_008722160.1">
    <property type="nucleotide sequence ID" value="NZ_JH994110.1"/>
</dbReference>
<name>A0A2U4F0R9_9SPIR</name>
<proteinExistence type="predicted"/>
<keyword evidence="1" id="KW-0472">Membrane</keyword>
<evidence type="ECO:0000256" key="1">
    <source>
        <dbReference type="SAM" id="Phobius"/>
    </source>
</evidence>
<dbReference type="GeneID" id="66487032"/>
<feature type="transmembrane region" description="Helical" evidence="1">
    <location>
        <begin position="88"/>
        <end position="113"/>
    </location>
</feature>
<comment type="caution">
    <text evidence="2">The sequence shown here is derived from an EMBL/GenBank/DDBJ whole genome shotgun (WGS) entry which is preliminary data.</text>
</comment>
<protein>
    <submittedName>
        <fullName evidence="2">Uncharacterized protein</fullName>
    </submittedName>
</protein>
<sequence>MAIRFFTLTGLDTFLDFAFIASLRRVIDSLSVLFSVFSVLIDSIFLTGVEVLRTIFLSAVFISDVASLIISLKSFFSSSLFFLRIESEAFISGLFSFISSDFSVSDIFFFSFFSSFF</sequence>
<evidence type="ECO:0000313" key="3">
    <source>
        <dbReference type="Proteomes" id="UP000011663"/>
    </source>
</evidence>
<keyword evidence="1" id="KW-1133">Transmembrane helix</keyword>
<gene>
    <name evidence="2" type="ORF">A966_02856</name>
</gene>
<keyword evidence="1" id="KW-0812">Transmembrane</keyword>
<dbReference type="EMBL" id="ALNZ01000011">
    <property type="protein sequence ID" value="EKV57822.1"/>
    <property type="molecule type" value="Genomic_DNA"/>
</dbReference>
<dbReference type="AlphaFoldDB" id="A0A2U4F0R9"/>
<organism evidence="2 3">
    <name type="scientific">Brachyspira hampsonii 30446</name>
    <dbReference type="NCBI Taxonomy" id="1289135"/>
    <lineage>
        <taxon>Bacteria</taxon>
        <taxon>Pseudomonadati</taxon>
        <taxon>Spirochaetota</taxon>
        <taxon>Spirochaetia</taxon>
        <taxon>Brachyspirales</taxon>
        <taxon>Brachyspiraceae</taxon>
        <taxon>Brachyspira</taxon>
    </lineage>
</organism>
<feature type="transmembrane region" description="Helical" evidence="1">
    <location>
        <begin position="55"/>
        <end position="76"/>
    </location>
</feature>
<accession>A0A2U4F0R9</accession>
<reference evidence="2 3" key="1">
    <citation type="submission" date="2012-07" db="EMBL/GenBank/DDBJ databases">
        <title>Genome sequence of Brachyspira sp. 30446, isolated from a pig with mucohaemorrhagic colitis.</title>
        <authorList>
            <person name="Rubin J.E."/>
            <person name="Fernando C."/>
            <person name="Harding J.C.S."/>
            <person name="Hill J.E."/>
        </authorList>
    </citation>
    <scope>NUCLEOTIDE SEQUENCE [LARGE SCALE GENOMIC DNA]</scope>
    <source>
        <strain evidence="2 3">30446</strain>
    </source>
</reference>
<feature type="transmembrane region" description="Helical" evidence="1">
    <location>
        <begin position="30"/>
        <end position="49"/>
    </location>
</feature>
<evidence type="ECO:0000313" key="2">
    <source>
        <dbReference type="EMBL" id="EKV57822.1"/>
    </source>
</evidence>
<dbReference type="Proteomes" id="UP000011663">
    <property type="component" value="Unassembled WGS sequence"/>
</dbReference>